<dbReference type="Pfam" id="PF08951">
    <property type="entry name" value="EntA_Immun"/>
    <property type="match status" value="1"/>
</dbReference>
<dbReference type="Gene3D" id="1.20.1440.140">
    <property type="match status" value="1"/>
</dbReference>
<gene>
    <name evidence="1" type="ORF">FHL06_12255</name>
</gene>
<comment type="caution">
    <text evidence="1">The sequence shown here is derived from an EMBL/GenBank/DDBJ whole genome shotgun (WGS) entry which is preliminary data.</text>
</comment>
<accession>A0A5P0ZSN2</accession>
<name>A0A5P0ZSN2_9LACO</name>
<reference evidence="1 2" key="1">
    <citation type="journal article" date="2019" name="Syst. Appl. Microbiol.">
        <title>Polyphasic characterization of two novel Lactobacillus spp. isolated from blown salami packages: Description of Lactobacillus halodurans sp. nov. and Lactobacillus salsicarnum sp. nov.</title>
        <authorList>
            <person name="Schuster J.A."/>
            <person name="Klingl A."/>
            <person name="Vogel R.F."/>
            <person name="Ehrmann M.A."/>
        </authorList>
    </citation>
    <scope>NUCLEOTIDE SEQUENCE [LARGE SCALE GENOMIC DNA]</scope>
    <source>
        <strain evidence="1 2">TMW 1.2172</strain>
    </source>
</reference>
<dbReference type="AlphaFoldDB" id="A0A5P0ZSN2"/>
<dbReference type="GO" id="GO:0030153">
    <property type="term" value="P:bacteriocin immunity"/>
    <property type="evidence" value="ECO:0007669"/>
    <property type="project" value="InterPro"/>
</dbReference>
<protein>
    <submittedName>
        <fullName evidence="1">Bacteriocin immunity protein</fullName>
    </submittedName>
</protein>
<evidence type="ECO:0000313" key="1">
    <source>
        <dbReference type="EMBL" id="MQS77095.1"/>
    </source>
</evidence>
<dbReference type="RefSeq" id="WP_153386858.1">
    <property type="nucleotide sequence ID" value="NZ_VDFP01000060.1"/>
</dbReference>
<dbReference type="InterPro" id="IPR053739">
    <property type="entry name" value="Bact_Immunity_Domain_sf"/>
</dbReference>
<evidence type="ECO:0000313" key="2">
    <source>
        <dbReference type="Proteomes" id="UP000414364"/>
    </source>
</evidence>
<organism evidence="1 2">
    <name type="scientific">Companilactobacillus halodurans</name>
    <dbReference type="NCBI Taxonomy" id="2584183"/>
    <lineage>
        <taxon>Bacteria</taxon>
        <taxon>Bacillati</taxon>
        <taxon>Bacillota</taxon>
        <taxon>Bacilli</taxon>
        <taxon>Lactobacillales</taxon>
        <taxon>Lactobacillaceae</taxon>
        <taxon>Companilactobacillus</taxon>
    </lineage>
</organism>
<sequence>MTIKWFSGGSERADAAISVIDDVLTDIYNYPEDATLQKVLLDYKDELEKQESSVPYILSRMNISLSNVVTKNHIVLTKSQSSKLTELAKLTYIPCGY</sequence>
<proteinExistence type="predicted"/>
<dbReference type="EMBL" id="VDFP01000060">
    <property type="protein sequence ID" value="MQS77095.1"/>
    <property type="molecule type" value="Genomic_DNA"/>
</dbReference>
<dbReference type="Proteomes" id="UP000414364">
    <property type="component" value="Unassembled WGS sequence"/>
</dbReference>
<dbReference type="InterPro" id="IPR015046">
    <property type="entry name" value="LciA_Immunity-like"/>
</dbReference>